<evidence type="ECO:0000313" key="2">
    <source>
        <dbReference type="Proteomes" id="UP000050794"/>
    </source>
</evidence>
<reference evidence="1 2" key="2">
    <citation type="submission" date="2018-11" db="EMBL/GenBank/DDBJ databases">
        <authorList>
            <consortium name="Pathogen Informatics"/>
        </authorList>
    </citation>
    <scope>NUCLEOTIDE SEQUENCE [LARGE SCALE GENOMIC DNA]</scope>
</reference>
<dbReference type="WBParaSite" id="TCNE_0000772801-mRNA-1">
    <property type="protein sequence ID" value="TCNE_0000772801-mRNA-1"/>
    <property type="gene ID" value="TCNE_0000772801"/>
</dbReference>
<dbReference type="Proteomes" id="UP000050794">
    <property type="component" value="Unassembled WGS sequence"/>
</dbReference>
<accession>A0A183UGV8</accession>
<name>A0A183UGV8_TOXCA</name>
<evidence type="ECO:0000313" key="3">
    <source>
        <dbReference type="WBParaSite" id="TCNE_0000772801-mRNA-1"/>
    </source>
</evidence>
<protein>
    <submittedName>
        <fullName evidence="1 3">Uncharacterized protein</fullName>
    </submittedName>
</protein>
<proteinExistence type="predicted"/>
<gene>
    <name evidence="1" type="ORF">TCNE_LOCUS7728</name>
</gene>
<keyword evidence="2" id="KW-1185">Reference proteome</keyword>
<evidence type="ECO:0000313" key="1">
    <source>
        <dbReference type="EMBL" id="VDM39049.1"/>
    </source>
</evidence>
<dbReference type="AlphaFoldDB" id="A0A183UGV8"/>
<reference evidence="3" key="1">
    <citation type="submission" date="2016-06" db="UniProtKB">
        <authorList>
            <consortium name="WormBaseParasite"/>
        </authorList>
    </citation>
    <scope>IDENTIFICATION</scope>
</reference>
<organism evidence="2 3">
    <name type="scientific">Toxocara canis</name>
    <name type="common">Canine roundworm</name>
    <dbReference type="NCBI Taxonomy" id="6265"/>
    <lineage>
        <taxon>Eukaryota</taxon>
        <taxon>Metazoa</taxon>
        <taxon>Ecdysozoa</taxon>
        <taxon>Nematoda</taxon>
        <taxon>Chromadorea</taxon>
        <taxon>Rhabditida</taxon>
        <taxon>Spirurina</taxon>
        <taxon>Ascaridomorpha</taxon>
        <taxon>Ascaridoidea</taxon>
        <taxon>Toxocaridae</taxon>
        <taxon>Toxocara</taxon>
    </lineage>
</organism>
<sequence length="109" mass="12241">MLPVLENWEPRGSVASEVQEAQSRYGVDYCTPSFTSPSVDDSTQTREKRLTLSNECRVTDHCLLRSVFECLARFTGQRGLTDRLRYNALYLSASPLLSLVDVGFKCSSL</sequence>
<dbReference type="EMBL" id="UYWY01019743">
    <property type="protein sequence ID" value="VDM39049.1"/>
    <property type="molecule type" value="Genomic_DNA"/>
</dbReference>